<reference evidence="3" key="3">
    <citation type="submission" date="2015-06" db="UniProtKB">
        <authorList>
            <consortium name="EnsemblMetazoa"/>
        </authorList>
    </citation>
    <scope>IDENTIFICATION</scope>
</reference>
<evidence type="ECO:0000313" key="2">
    <source>
        <dbReference type="EMBL" id="ESO09068.1"/>
    </source>
</evidence>
<evidence type="ECO:0000313" key="3">
    <source>
        <dbReference type="EnsemblMetazoa" id="HelroP169005"/>
    </source>
</evidence>
<keyword evidence="1" id="KW-0812">Transmembrane</keyword>
<dbReference type="GO" id="GO:0051968">
    <property type="term" value="P:positive regulation of synaptic transmission, glutamatergic"/>
    <property type="evidence" value="ECO:0000318"/>
    <property type="project" value="GO_Central"/>
</dbReference>
<reference evidence="4" key="1">
    <citation type="submission" date="2012-12" db="EMBL/GenBank/DDBJ databases">
        <authorList>
            <person name="Hellsten U."/>
            <person name="Grimwood J."/>
            <person name="Chapman J.A."/>
            <person name="Shapiro H."/>
            <person name="Aerts A."/>
            <person name="Otillar R.P."/>
            <person name="Terry A.Y."/>
            <person name="Boore J.L."/>
            <person name="Simakov O."/>
            <person name="Marletaz F."/>
            <person name="Cho S.-J."/>
            <person name="Edsinger-Gonzales E."/>
            <person name="Havlak P."/>
            <person name="Kuo D.-H."/>
            <person name="Larsson T."/>
            <person name="Lv J."/>
            <person name="Arendt D."/>
            <person name="Savage R."/>
            <person name="Osoegawa K."/>
            <person name="de Jong P."/>
            <person name="Lindberg D.R."/>
            <person name="Seaver E.C."/>
            <person name="Weisblat D.A."/>
            <person name="Putnam N.H."/>
            <person name="Grigoriev I.V."/>
            <person name="Rokhsar D.S."/>
        </authorList>
    </citation>
    <scope>NUCLEOTIDE SEQUENCE</scope>
</reference>
<reference evidence="2 4" key="2">
    <citation type="journal article" date="2013" name="Nature">
        <title>Insights into bilaterian evolution from three spiralian genomes.</title>
        <authorList>
            <person name="Simakov O."/>
            <person name="Marletaz F."/>
            <person name="Cho S.J."/>
            <person name="Edsinger-Gonzales E."/>
            <person name="Havlak P."/>
            <person name="Hellsten U."/>
            <person name="Kuo D.H."/>
            <person name="Larsson T."/>
            <person name="Lv J."/>
            <person name="Arendt D."/>
            <person name="Savage R."/>
            <person name="Osoegawa K."/>
            <person name="de Jong P."/>
            <person name="Grimwood J."/>
            <person name="Chapman J.A."/>
            <person name="Shapiro H."/>
            <person name="Aerts A."/>
            <person name="Otillar R.P."/>
            <person name="Terry A.Y."/>
            <person name="Boore J.L."/>
            <person name="Grigoriev I.V."/>
            <person name="Lindberg D.R."/>
            <person name="Seaver E.C."/>
            <person name="Weisblat D.A."/>
            <person name="Putnam N.H."/>
            <person name="Rokhsar D.S."/>
        </authorList>
    </citation>
    <scope>NUCLEOTIDE SEQUENCE</scope>
</reference>
<keyword evidence="1" id="KW-0472">Membrane</keyword>
<evidence type="ECO:0000313" key="4">
    <source>
        <dbReference type="Proteomes" id="UP000015101"/>
    </source>
</evidence>
<feature type="transmembrane region" description="Helical" evidence="1">
    <location>
        <begin position="21"/>
        <end position="40"/>
    </location>
</feature>
<dbReference type="GO" id="GO:0032281">
    <property type="term" value="C:AMPA glutamate receptor complex"/>
    <property type="evidence" value="ECO:0000318"/>
    <property type="project" value="GO_Central"/>
</dbReference>
<keyword evidence="1" id="KW-1133">Transmembrane helix</keyword>
<dbReference type="KEGG" id="hro:HELRODRAFT_169005"/>
<dbReference type="InterPro" id="IPR051072">
    <property type="entry name" value="CACNG_subunit"/>
</dbReference>
<dbReference type="GO" id="GO:0098839">
    <property type="term" value="C:postsynaptic density membrane"/>
    <property type="evidence" value="ECO:0000318"/>
    <property type="project" value="GO_Central"/>
</dbReference>
<proteinExistence type="predicted"/>
<name>T1F191_HELRO</name>
<dbReference type="STRING" id="6412.T1F191"/>
<dbReference type="HOGENOM" id="CLU_560520_0_0_1"/>
<dbReference type="EnsemblMetazoa" id="HelroT169005">
    <property type="protein sequence ID" value="HelroP169005"/>
    <property type="gene ID" value="HelroG169005"/>
</dbReference>
<dbReference type="GeneID" id="20202591"/>
<dbReference type="PANTHER" id="PTHR12107">
    <property type="entry name" value="VOLTAGE-DEPENDENT CALCIUM CHANNEL GAMMA SUBUNIT"/>
    <property type="match status" value="1"/>
</dbReference>
<protein>
    <submittedName>
        <fullName evidence="2 3">Uncharacterized protein</fullName>
    </submittedName>
</protein>
<dbReference type="EMBL" id="AMQM01003159">
    <property type="status" value="NOT_ANNOTATED_CDS"/>
    <property type="molecule type" value="Genomic_DNA"/>
</dbReference>
<dbReference type="GO" id="GO:0019226">
    <property type="term" value="P:transmission of nerve impulse"/>
    <property type="evidence" value="ECO:0000318"/>
    <property type="project" value="GO_Central"/>
</dbReference>
<dbReference type="GO" id="GO:0098970">
    <property type="term" value="P:postsynaptic neurotransmitter receptor diffusion trapping"/>
    <property type="evidence" value="ECO:0000318"/>
    <property type="project" value="GO_Central"/>
</dbReference>
<keyword evidence="4" id="KW-1185">Reference proteome</keyword>
<dbReference type="GO" id="GO:0005245">
    <property type="term" value="F:voltage-gated calcium channel activity"/>
    <property type="evidence" value="ECO:0000318"/>
    <property type="project" value="GO_Central"/>
</dbReference>
<sequence>MSRNETSENYNAIKICRVSFCLLRNNSLVLFIGIIIYIAAITDEAANRSKTELNEEFPIFVFHYGPPLKLLITTFFSAEIAGVMSVQFYFTLRRKASRTGNVSEKVSKRLCNHVEVLPNLIHNINKNNTNHVCSRSIENFFGANRILTVPANIDRKFDTREHLIDQERVVSARGENLKLDPSSNDLHVDENINKAINIINNISSINNISHNIHNNANTKFNNNINNKFSRYNINNNVDNADSNNICGAAESYDINHGGNIYKNLQKQVNSKCNTLPHLLSPSSITQNLSSISTHMTSSSRHIAPSSSSDHLAPSSHFMSSTFSTPSSSSVRFLDVPPHKQEQNTKFQEHLFSLLQQCCQDQQQQQTQLLHAQQHQQQYYNETYEKGTTVKQDNQLNVSNNDITSIKNDVINNSNNKIHVNSVQPLMAFNSNFIATNINNINSMTSTNRTLSKSDTNSNNLDTNLSKNNVNRMKSIGDIGLESKKTFV</sequence>
<dbReference type="AlphaFoldDB" id="T1F191"/>
<dbReference type="PANTHER" id="PTHR12107:SF0">
    <property type="entry name" value="STARGAZIN (MAMMALIAN CALCIUM CHANNEL) HOMOLOG"/>
    <property type="match status" value="1"/>
</dbReference>
<feature type="transmembrane region" description="Helical" evidence="1">
    <location>
        <begin position="70"/>
        <end position="90"/>
    </location>
</feature>
<dbReference type="InParanoid" id="T1F191"/>
<dbReference type="Proteomes" id="UP000015101">
    <property type="component" value="Unassembled WGS sequence"/>
</dbReference>
<dbReference type="GO" id="GO:0016247">
    <property type="term" value="F:channel regulator activity"/>
    <property type="evidence" value="ECO:0000318"/>
    <property type="project" value="GO_Central"/>
</dbReference>
<accession>T1F191</accession>
<dbReference type="RefSeq" id="XP_009013090.1">
    <property type="nucleotide sequence ID" value="XM_009014842.1"/>
</dbReference>
<dbReference type="EMBL" id="KB096023">
    <property type="protein sequence ID" value="ESO09068.1"/>
    <property type="molecule type" value="Genomic_DNA"/>
</dbReference>
<gene>
    <name evidence="3" type="primary">20202591</name>
    <name evidence="2" type="ORF">HELRODRAFT_169005</name>
</gene>
<evidence type="ECO:0000256" key="1">
    <source>
        <dbReference type="SAM" id="Phobius"/>
    </source>
</evidence>
<dbReference type="CTD" id="20202591"/>
<organism evidence="3 4">
    <name type="scientific">Helobdella robusta</name>
    <name type="common">Californian leech</name>
    <dbReference type="NCBI Taxonomy" id="6412"/>
    <lineage>
        <taxon>Eukaryota</taxon>
        <taxon>Metazoa</taxon>
        <taxon>Spiralia</taxon>
        <taxon>Lophotrochozoa</taxon>
        <taxon>Annelida</taxon>
        <taxon>Clitellata</taxon>
        <taxon>Hirudinea</taxon>
        <taxon>Rhynchobdellida</taxon>
        <taxon>Glossiphoniidae</taxon>
        <taxon>Helobdella</taxon>
    </lineage>
</organism>